<evidence type="ECO:0000256" key="3">
    <source>
        <dbReference type="ARBA" id="ARBA00004586"/>
    </source>
</evidence>
<evidence type="ECO:0000256" key="9">
    <source>
        <dbReference type="ARBA" id="ARBA00023002"/>
    </source>
</evidence>
<evidence type="ECO:0000256" key="2">
    <source>
        <dbReference type="ARBA" id="ARBA00004524"/>
    </source>
</evidence>
<keyword evidence="8" id="KW-0492">Microsome</keyword>
<keyword evidence="10 13" id="KW-0408">Iron</keyword>
<evidence type="ECO:0000256" key="6">
    <source>
        <dbReference type="ARBA" id="ARBA00022723"/>
    </source>
</evidence>
<dbReference type="PANTHER" id="PTHR24300:SF84">
    <property type="entry name" value="CYTOCHROME P450, FAMILY 2, SUBFAMILY T, POLYPEPTIDE 4"/>
    <property type="match status" value="1"/>
</dbReference>
<evidence type="ECO:0000256" key="12">
    <source>
        <dbReference type="ARBA" id="ARBA00023136"/>
    </source>
</evidence>
<dbReference type="Proteomes" id="UP000515159">
    <property type="component" value="Chromosome 8"/>
</dbReference>
<dbReference type="InterPro" id="IPR050182">
    <property type="entry name" value="Cytochrome_P450_fam2"/>
</dbReference>
<keyword evidence="12 15" id="KW-0472">Membrane</keyword>
<evidence type="ECO:0000256" key="5">
    <source>
        <dbReference type="ARBA" id="ARBA00022617"/>
    </source>
</evidence>
<dbReference type="RefSeq" id="XP_033812113.1">
    <property type="nucleotide sequence ID" value="XM_033956222.1"/>
</dbReference>
<dbReference type="InterPro" id="IPR017972">
    <property type="entry name" value="Cyt_P450_CS"/>
</dbReference>
<dbReference type="GO" id="GO:0019825">
    <property type="term" value="F:oxygen binding"/>
    <property type="evidence" value="ECO:0007669"/>
    <property type="project" value="InterPro"/>
</dbReference>
<comment type="cofactor">
    <cofactor evidence="1 13">
        <name>heme</name>
        <dbReference type="ChEBI" id="CHEBI:30413"/>
    </cofactor>
</comment>
<evidence type="ECO:0000256" key="10">
    <source>
        <dbReference type="ARBA" id="ARBA00023004"/>
    </source>
</evidence>
<dbReference type="GO" id="GO:0019373">
    <property type="term" value="P:epoxygenase P450 pathway"/>
    <property type="evidence" value="ECO:0007669"/>
    <property type="project" value="TreeGrafter"/>
</dbReference>
<dbReference type="FunFam" id="1.10.630.10:FF:000001">
    <property type="entry name" value="Cytochrome P450, family 2"/>
    <property type="match status" value="1"/>
</dbReference>
<dbReference type="InParanoid" id="A0A6P8S4L9"/>
<dbReference type="GO" id="GO:0005506">
    <property type="term" value="F:iron ion binding"/>
    <property type="evidence" value="ECO:0007669"/>
    <property type="project" value="InterPro"/>
</dbReference>
<dbReference type="PANTHER" id="PTHR24300">
    <property type="entry name" value="CYTOCHROME P450 508A4-RELATED"/>
    <property type="match status" value="1"/>
</dbReference>
<dbReference type="Pfam" id="PF00067">
    <property type="entry name" value="p450"/>
    <property type="match status" value="1"/>
</dbReference>
<accession>A0A6P8S4L9</accession>
<sequence length="493" mass="56387">MDFAILSILLLTAFISYLIMIYGKMLQKRGQLPPGPIPLPIVGNVLQVNTGNIAQSLMDMSKKYGPVFTVYFGPTPNLVLCGYETIKEALINQSDQFGGRGPYPVFDKYTKDNDVAFSNGEKWKELRRFALQTMRNFGVGKRSIEERIQEEIQFLMKEFRKSNKSPIEPTHIICRSVSNVICSVLFGSRFDYEDKVFQALARSIDDNFKLISSAWGTWYNIYPEIMGCLPGPHKQIMTNHEVLRPIFQEKIKAHQETLDPNNPRDYIDVFLIKMEKEKNNPASNFFMETLIMTMHTLMYGGTDTVTTTLKYSILVLMKFPEVAEKIQEEINQVIGQSRPPGTEDRKKMPYTDAVIHELQRYLDITPLSVPHLVMQDTQIQGYKIPKNTPVIPVLSSVHRDPVQYKNPELFNPANFLDENGCLKKNDALMPFSAGKRICPGEVLARMEIFLYLTTLLQNFTFQPVGKREDINLMPTGSGLLNIPHKYQCCMIPR</sequence>
<evidence type="ECO:0000256" key="13">
    <source>
        <dbReference type="PIRSR" id="PIRSR602401-1"/>
    </source>
</evidence>
<organism evidence="16 17">
    <name type="scientific">Geotrypetes seraphini</name>
    <name type="common">Gaboon caecilian</name>
    <name type="synonym">Caecilia seraphini</name>
    <dbReference type="NCBI Taxonomy" id="260995"/>
    <lineage>
        <taxon>Eukaryota</taxon>
        <taxon>Metazoa</taxon>
        <taxon>Chordata</taxon>
        <taxon>Craniata</taxon>
        <taxon>Vertebrata</taxon>
        <taxon>Euteleostomi</taxon>
        <taxon>Amphibia</taxon>
        <taxon>Gymnophiona</taxon>
        <taxon>Geotrypetes</taxon>
    </lineage>
</organism>
<evidence type="ECO:0000256" key="7">
    <source>
        <dbReference type="ARBA" id="ARBA00022824"/>
    </source>
</evidence>
<dbReference type="PROSITE" id="PS00086">
    <property type="entry name" value="CYTOCHROME_P450"/>
    <property type="match status" value="1"/>
</dbReference>
<gene>
    <name evidence="17" type="primary">LOC117365633</name>
</gene>
<keyword evidence="16" id="KW-1185">Reference proteome</keyword>
<comment type="similarity">
    <text evidence="4 14">Belongs to the cytochrome P450 family.</text>
</comment>
<keyword evidence="11 14" id="KW-0503">Monooxygenase</keyword>
<reference evidence="17" key="1">
    <citation type="submission" date="2025-08" db="UniProtKB">
        <authorList>
            <consortium name="RefSeq"/>
        </authorList>
    </citation>
    <scope>IDENTIFICATION</scope>
</reference>
<evidence type="ECO:0000256" key="15">
    <source>
        <dbReference type="SAM" id="Phobius"/>
    </source>
</evidence>
<keyword evidence="7" id="KW-0256">Endoplasmic reticulum</keyword>
<keyword evidence="9 14" id="KW-0560">Oxidoreductase</keyword>
<feature type="binding site" description="axial binding residue" evidence="13">
    <location>
        <position position="438"/>
    </location>
    <ligand>
        <name>heme</name>
        <dbReference type="ChEBI" id="CHEBI:30413"/>
    </ligand>
    <ligandPart>
        <name>Fe</name>
        <dbReference type="ChEBI" id="CHEBI:18248"/>
    </ligandPart>
</feature>
<name>A0A6P8S4L9_GEOSA</name>
<dbReference type="GO" id="GO:0020037">
    <property type="term" value="F:heme binding"/>
    <property type="evidence" value="ECO:0007669"/>
    <property type="project" value="InterPro"/>
</dbReference>
<dbReference type="GO" id="GO:0006805">
    <property type="term" value="P:xenobiotic metabolic process"/>
    <property type="evidence" value="ECO:0007669"/>
    <property type="project" value="TreeGrafter"/>
</dbReference>
<dbReference type="PRINTS" id="PR01957">
    <property type="entry name" value="EP450ICYP2F"/>
</dbReference>
<dbReference type="InterPro" id="IPR036396">
    <property type="entry name" value="Cyt_P450_sf"/>
</dbReference>
<dbReference type="GeneID" id="117365633"/>
<evidence type="ECO:0000313" key="16">
    <source>
        <dbReference type="Proteomes" id="UP000515159"/>
    </source>
</evidence>
<dbReference type="GO" id="GO:0016712">
    <property type="term" value="F:oxidoreductase activity, acting on paired donors, with incorporation or reduction of molecular oxygen, reduced flavin or flavoprotein as one donor, and incorporation of one atom of oxygen"/>
    <property type="evidence" value="ECO:0007669"/>
    <property type="project" value="TreeGrafter"/>
</dbReference>
<dbReference type="PRINTS" id="PR00385">
    <property type="entry name" value="P450"/>
</dbReference>
<dbReference type="Gene3D" id="1.10.630.10">
    <property type="entry name" value="Cytochrome P450"/>
    <property type="match status" value="1"/>
</dbReference>
<keyword evidence="15" id="KW-0812">Transmembrane</keyword>
<evidence type="ECO:0000256" key="11">
    <source>
        <dbReference type="ARBA" id="ARBA00023033"/>
    </source>
</evidence>
<proteinExistence type="inferred from homology"/>
<dbReference type="AlphaFoldDB" id="A0A6P8S4L9"/>
<dbReference type="InterPro" id="IPR002401">
    <property type="entry name" value="Cyt_P450_E_grp-I"/>
</dbReference>
<dbReference type="KEGG" id="gsh:117365633"/>
<evidence type="ECO:0000256" key="14">
    <source>
        <dbReference type="RuleBase" id="RU000461"/>
    </source>
</evidence>
<dbReference type="GO" id="GO:0008392">
    <property type="term" value="F:arachidonate epoxygenase activity"/>
    <property type="evidence" value="ECO:0007669"/>
    <property type="project" value="TreeGrafter"/>
</dbReference>
<evidence type="ECO:0000256" key="8">
    <source>
        <dbReference type="ARBA" id="ARBA00022848"/>
    </source>
</evidence>
<dbReference type="PRINTS" id="PR00463">
    <property type="entry name" value="EP450I"/>
</dbReference>
<dbReference type="CDD" id="cd11026">
    <property type="entry name" value="CYP2"/>
    <property type="match status" value="1"/>
</dbReference>
<dbReference type="SUPFAM" id="SSF48264">
    <property type="entry name" value="Cytochrome P450"/>
    <property type="match status" value="1"/>
</dbReference>
<dbReference type="GO" id="GO:0005789">
    <property type="term" value="C:endoplasmic reticulum membrane"/>
    <property type="evidence" value="ECO:0007669"/>
    <property type="project" value="UniProtKB-SubCell"/>
</dbReference>
<keyword evidence="15" id="KW-1133">Transmembrane helix</keyword>
<dbReference type="OrthoDB" id="1103324at2759"/>
<dbReference type="InterPro" id="IPR020469">
    <property type="entry name" value="Cyt_P450_CYP2_fam"/>
</dbReference>
<keyword evidence="6 13" id="KW-0479">Metal-binding</keyword>
<feature type="transmembrane region" description="Helical" evidence="15">
    <location>
        <begin position="6"/>
        <end position="23"/>
    </location>
</feature>
<protein>
    <submittedName>
        <fullName evidence="17">Cytochrome P450 2F2-like</fullName>
    </submittedName>
</protein>
<dbReference type="InterPro" id="IPR001128">
    <property type="entry name" value="Cyt_P450"/>
</dbReference>
<comment type="subcellular location">
    <subcellularLocation>
        <location evidence="3">Endoplasmic reticulum membrane</location>
    </subcellularLocation>
    <subcellularLocation>
        <location evidence="2">Microsome membrane</location>
    </subcellularLocation>
</comment>
<evidence type="ECO:0000256" key="4">
    <source>
        <dbReference type="ARBA" id="ARBA00010617"/>
    </source>
</evidence>
<evidence type="ECO:0000256" key="1">
    <source>
        <dbReference type="ARBA" id="ARBA00001971"/>
    </source>
</evidence>
<evidence type="ECO:0000313" key="17">
    <source>
        <dbReference type="RefSeq" id="XP_033812113.1"/>
    </source>
</evidence>
<keyword evidence="5 13" id="KW-0349">Heme</keyword>